<dbReference type="Proteomes" id="UP001596548">
    <property type="component" value="Unassembled WGS sequence"/>
</dbReference>
<evidence type="ECO:0008006" key="4">
    <source>
        <dbReference type="Google" id="ProtNLM"/>
    </source>
</evidence>
<feature type="region of interest" description="Disordered" evidence="1">
    <location>
        <begin position="125"/>
        <end position="163"/>
    </location>
</feature>
<protein>
    <recommendedName>
        <fullName evidence="4">Phasin family protein</fullName>
    </recommendedName>
</protein>
<evidence type="ECO:0000313" key="3">
    <source>
        <dbReference type="Proteomes" id="UP001596548"/>
    </source>
</evidence>
<gene>
    <name evidence="2" type="ORF">ACFQS1_08080</name>
</gene>
<feature type="compositionally biased region" description="Basic residues" evidence="1">
    <location>
        <begin position="152"/>
        <end position="163"/>
    </location>
</feature>
<dbReference type="RefSeq" id="WP_378965567.1">
    <property type="nucleotide sequence ID" value="NZ_JBHTBJ010000004.1"/>
</dbReference>
<sequence length="163" mass="16663">MTDQTKTRFPAPLYAAAGAGDLAYQQLRKLPAVVTELSEKAAASLRTYNEQANVKAAQLREKAQTTDFDALRGNAASVATSLAQLAQERTVAAYTALVARGEKVVGSGVVSTADVVNADIETTEAPKAVEAAPQATGSAAPSVAAANGAAPKPRKRAAKPAAE</sequence>
<evidence type="ECO:0000313" key="2">
    <source>
        <dbReference type="EMBL" id="MFC7273932.1"/>
    </source>
</evidence>
<keyword evidence="3" id="KW-1185">Reference proteome</keyword>
<accession>A0ABW2HNH4</accession>
<reference evidence="3" key="1">
    <citation type="journal article" date="2019" name="Int. J. Syst. Evol. Microbiol.">
        <title>The Global Catalogue of Microorganisms (GCM) 10K type strain sequencing project: providing services to taxonomists for standard genome sequencing and annotation.</title>
        <authorList>
            <consortium name="The Broad Institute Genomics Platform"/>
            <consortium name="The Broad Institute Genome Sequencing Center for Infectious Disease"/>
            <person name="Wu L."/>
            <person name="Ma J."/>
        </authorList>
    </citation>
    <scope>NUCLEOTIDE SEQUENCE [LARGE SCALE GENOMIC DNA]</scope>
    <source>
        <strain evidence="3">XZYJT-10</strain>
    </source>
</reference>
<proteinExistence type="predicted"/>
<feature type="compositionally biased region" description="Low complexity" evidence="1">
    <location>
        <begin position="135"/>
        <end position="151"/>
    </location>
</feature>
<evidence type="ECO:0000256" key="1">
    <source>
        <dbReference type="SAM" id="MobiDB-lite"/>
    </source>
</evidence>
<name>A0ABW2HNH4_9ACTN</name>
<comment type="caution">
    <text evidence="2">The sequence shown here is derived from an EMBL/GenBank/DDBJ whole genome shotgun (WGS) entry which is preliminary data.</text>
</comment>
<organism evidence="2 3">
    <name type="scientific">Paractinoplanes rhizophilus</name>
    <dbReference type="NCBI Taxonomy" id="1416877"/>
    <lineage>
        <taxon>Bacteria</taxon>
        <taxon>Bacillati</taxon>
        <taxon>Actinomycetota</taxon>
        <taxon>Actinomycetes</taxon>
        <taxon>Micromonosporales</taxon>
        <taxon>Micromonosporaceae</taxon>
        <taxon>Paractinoplanes</taxon>
    </lineage>
</organism>
<dbReference type="EMBL" id="JBHTBJ010000004">
    <property type="protein sequence ID" value="MFC7273932.1"/>
    <property type="molecule type" value="Genomic_DNA"/>
</dbReference>